<evidence type="ECO:0000313" key="3">
    <source>
        <dbReference type="Proteomes" id="UP000673691"/>
    </source>
</evidence>
<gene>
    <name evidence="2" type="ORF">BJ554DRAFT_7818</name>
</gene>
<evidence type="ECO:0000313" key="2">
    <source>
        <dbReference type="EMBL" id="KAG5460168.1"/>
    </source>
</evidence>
<reference evidence="2 3" key="1">
    <citation type="journal article" name="Sci. Rep.">
        <title>Genome-scale phylogenetic analyses confirm Olpidium as the closest living zoosporic fungus to the non-flagellated, terrestrial fungi.</title>
        <authorList>
            <person name="Chang Y."/>
            <person name="Rochon D."/>
            <person name="Sekimoto S."/>
            <person name="Wang Y."/>
            <person name="Chovatia M."/>
            <person name="Sandor L."/>
            <person name="Salamov A."/>
            <person name="Grigoriev I.V."/>
            <person name="Stajich J.E."/>
            <person name="Spatafora J.W."/>
        </authorList>
    </citation>
    <scope>NUCLEOTIDE SEQUENCE [LARGE SCALE GENOMIC DNA]</scope>
    <source>
        <strain evidence="2">S191</strain>
    </source>
</reference>
<feature type="region of interest" description="Disordered" evidence="1">
    <location>
        <begin position="1"/>
        <end position="42"/>
    </location>
</feature>
<organism evidence="2 3">
    <name type="scientific">Olpidium bornovanus</name>
    <dbReference type="NCBI Taxonomy" id="278681"/>
    <lineage>
        <taxon>Eukaryota</taxon>
        <taxon>Fungi</taxon>
        <taxon>Fungi incertae sedis</taxon>
        <taxon>Olpidiomycota</taxon>
        <taxon>Olpidiomycotina</taxon>
        <taxon>Olpidiomycetes</taxon>
        <taxon>Olpidiales</taxon>
        <taxon>Olpidiaceae</taxon>
        <taxon>Olpidium</taxon>
    </lineage>
</organism>
<proteinExistence type="predicted"/>
<keyword evidence="3" id="KW-1185">Reference proteome</keyword>
<dbReference type="Proteomes" id="UP000673691">
    <property type="component" value="Unassembled WGS sequence"/>
</dbReference>
<comment type="caution">
    <text evidence="2">The sequence shown here is derived from an EMBL/GenBank/DDBJ whole genome shotgun (WGS) entry which is preliminary data.</text>
</comment>
<feature type="compositionally biased region" description="Basic and acidic residues" evidence="1">
    <location>
        <begin position="1"/>
        <end position="24"/>
    </location>
</feature>
<name>A0A8H7ZV15_9FUNG</name>
<evidence type="ECO:0000256" key="1">
    <source>
        <dbReference type="SAM" id="MobiDB-lite"/>
    </source>
</evidence>
<dbReference type="EMBL" id="JAEFCI010005644">
    <property type="protein sequence ID" value="KAG5460168.1"/>
    <property type="molecule type" value="Genomic_DNA"/>
</dbReference>
<sequence>MAADRGHRQNETEERRAAAEHEKQQPPPPPYHQLQEGNCGAGGRQAHALGDVLRRYVPGACFPNAGSALAALEEIPTRFRLPPSFAGRSEALREFRKKARAAGGSERMGEAHASELADFCNQALSLLADALAIACFAREVREGPRVFAALLRESPRLLTRKSPTRGTAQLDVSG</sequence>
<protein>
    <submittedName>
        <fullName evidence="2">Uncharacterized protein</fullName>
    </submittedName>
</protein>
<accession>A0A8H7ZV15</accession>
<dbReference type="AlphaFoldDB" id="A0A8H7ZV15"/>